<sequence length="92" mass="10875">MSANRCFEFHADRDLTLFETNTVYALFYGVEEVIEVVCSKNIIQLFYDSSAISIIEMEQIISDLDIKKETVIAEYRNKYRLFSFIKELLFKL</sequence>
<gene>
    <name evidence="1" type="ORF">L3049_06300</name>
</gene>
<protein>
    <submittedName>
        <fullName evidence="1">Uncharacterized protein</fullName>
    </submittedName>
</protein>
<dbReference type="Proteomes" id="UP001528920">
    <property type="component" value="Unassembled WGS sequence"/>
</dbReference>
<comment type="caution">
    <text evidence="1">The sequence shown here is derived from an EMBL/GenBank/DDBJ whole genome shotgun (WGS) entry which is preliminary data.</text>
</comment>
<keyword evidence="2" id="KW-1185">Reference proteome</keyword>
<organism evidence="1 2">
    <name type="scientific">Paralabilibaculum antarcticum</name>
    <dbReference type="NCBI Taxonomy" id="2912572"/>
    <lineage>
        <taxon>Bacteria</taxon>
        <taxon>Pseudomonadati</taxon>
        <taxon>Bacteroidota</taxon>
        <taxon>Bacteroidia</taxon>
        <taxon>Marinilabiliales</taxon>
        <taxon>Marinifilaceae</taxon>
        <taxon>Paralabilibaculum</taxon>
    </lineage>
</organism>
<reference evidence="1 2" key="1">
    <citation type="submission" date="2022-01" db="EMBL/GenBank/DDBJ databases">
        <title>Labilibaculum sp. nov, a marine bacterium isolated from Antarctica.</title>
        <authorList>
            <person name="Dai W."/>
        </authorList>
    </citation>
    <scope>NUCLEOTIDE SEQUENCE [LARGE SCALE GENOMIC DNA]</scope>
    <source>
        <strain evidence="1 2">DW002</strain>
    </source>
</reference>
<evidence type="ECO:0000313" key="1">
    <source>
        <dbReference type="EMBL" id="MDE5417615.1"/>
    </source>
</evidence>
<proteinExistence type="predicted"/>
<name>A0ABT5VQT2_9BACT</name>
<accession>A0ABT5VQT2</accession>
<dbReference type="EMBL" id="JAKJSC010000001">
    <property type="protein sequence ID" value="MDE5417615.1"/>
    <property type="molecule type" value="Genomic_DNA"/>
</dbReference>
<evidence type="ECO:0000313" key="2">
    <source>
        <dbReference type="Proteomes" id="UP001528920"/>
    </source>
</evidence>
<dbReference type="RefSeq" id="WP_275108957.1">
    <property type="nucleotide sequence ID" value="NZ_JAKJSC010000001.1"/>
</dbReference>